<feature type="region of interest" description="Disordered" evidence="1">
    <location>
        <begin position="179"/>
        <end position="198"/>
    </location>
</feature>
<evidence type="ECO:0000313" key="3">
    <source>
        <dbReference type="Proteomes" id="UP000017836"/>
    </source>
</evidence>
<keyword evidence="3" id="KW-1185">Reference proteome</keyword>
<organism evidence="2 3">
    <name type="scientific">Amborella trichopoda</name>
    <dbReference type="NCBI Taxonomy" id="13333"/>
    <lineage>
        <taxon>Eukaryota</taxon>
        <taxon>Viridiplantae</taxon>
        <taxon>Streptophyta</taxon>
        <taxon>Embryophyta</taxon>
        <taxon>Tracheophyta</taxon>
        <taxon>Spermatophyta</taxon>
        <taxon>Magnoliopsida</taxon>
        <taxon>Amborellales</taxon>
        <taxon>Amborellaceae</taxon>
        <taxon>Amborella</taxon>
    </lineage>
</organism>
<proteinExistence type="predicted"/>
<accession>W1Q0R9</accession>
<name>W1Q0R9_AMBTC</name>
<feature type="compositionally biased region" description="Polar residues" evidence="1">
    <location>
        <begin position="187"/>
        <end position="198"/>
    </location>
</feature>
<dbReference type="Proteomes" id="UP000017836">
    <property type="component" value="Unassembled WGS sequence"/>
</dbReference>
<dbReference type="PANTHER" id="PTHR34194">
    <property type="entry name" value="F14J8.16 PROTEIN"/>
    <property type="match status" value="1"/>
</dbReference>
<protein>
    <submittedName>
        <fullName evidence="2">Uncharacterized protein</fullName>
    </submittedName>
</protein>
<dbReference type="EMBL" id="KI392567">
    <property type="protein sequence ID" value="ERN13630.1"/>
    <property type="molecule type" value="Genomic_DNA"/>
</dbReference>
<sequence length="631" mass="72488">MKRRLPTWSRGGDTKDCALGRYCDREDLKDFGAEVHNAHYYNGLINVHDFIKNGVKIDIDFPLAYGETAEFSKPSYSPGPRMDEDGVCAEMPFGTKRRRIAGNIQGNEDFESLQRITLWDTCRNPRVDSESNDKELQHCHTGHFILGVSWALAVKDNHLQIRRLVRKFQGFHLSDKTPDQSHFRGLNESSWNRSPDTSNIPKVVGSTYADSSTHGSTFVTNVTEKTKSDKSFPISSVEGKGRRVNQKTSGTDGDFCLSKFKSSKRINLADDDSMAPLGEMKGRVKQLVSKKNMLIDVDYQSYLDKKRETSSLETLSLPYEKRKTEGSLVDDDYKLFLDNVIESGDSYYLKINNGRGRKPNVVRYEKDFESPHGTKKKNYLQLQEKMQKRGPLFKKKQFCKMTVLRYDKGRVPPMCKGNDSLTQTHETKRKRIPRVKNKQAAVPPKSKGKDTLTQLQKTKKRIPEVKNKLALLPIDLPQRRSLRLHYENKMKAPSGPSIGTSLSCLVRKADEDITKGPYDSLSFKGKLMVVLSRPFNMSEFKQLLHEASDRRPIVRQRNIRNGSKSYETEKLGLSYLDHYNDLKEKLEASVNNHEKLFLLRGFFFWLKNLCHPHAFMPWKEPSLYKQVYSNC</sequence>
<evidence type="ECO:0000313" key="2">
    <source>
        <dbReference type="EMBL" id="ERN13630.1"/>
    </source>
</evidence>
<reference evidence="3" key="1">
    <citation type="journal article" date="2013" name="Science">
        <title>The Amborella genome and the evolution of flowering plants.</title>
        <authorList>
            <consortium name="Amborella Genome Project"/>
        </authorList>
    </citation>
    <scope>NUCLEOTIDE SEQUENCE [LARGE SCALE GENOMIC DNA]</scope>
</reference>
<dbReference type="AlphaFoldDB" id="W1Q0R9"/>
<dbReference type="eggNOG" id="ENOG502S39P">
    <property type="taxonomic scope" value="Eukaryota"/>
</dbReference>
<evidence type="ECO:0000256" key="1">
    <source>
        <dbReference type="SAM" id="MobiDB-lite"/>
    </source>
</evidence>
<dbReference type="STRING" id="13333.W1Q0R9"/>
<dbReference type="Gramene" id="ERN13630">
    <property type="protein sequence ID" value="ERN13630"/>
    <property type="gene ID" value="AMTR_s00049p00090200"/>
</dbReference>
<dbReference type="PANTHER" id="PTHR34194:SF2">
    <property type="entry name" value="F14J8.16 PROTEIN"/>
    <property type="match status" value="1"/>
</dbReference>
<dbReference type="HOGENOM" id="CLU_463339_0_0_1"/>
<gene>
    <name evidence="2" type="ORF">AMTR_s00049p00090200</name>
</gene>